<protein>
    <submittedName>
        <fullName evidence="1">XRE family transcriptional regulator</fullName>
    </submittedName>
</protein>
<accession>A0A4P8XX78</accession>
<dbReference type="OrthoDB" id="3233490at2"/>
<sequence>MNKKTDDLFKILENGENIGEYFSENIEEIYPDSIPEILAYFLKEKGLTKSQVLDNSLIEKHYGYQIFSGTKKPSRDKVIMLCFGMGLNLRETQSFLKKCTYSELYPRNRRDAVVIFCLQHDCSIMETNDILYEYSLPVFM</sequence>
<dbReference type="Proteomes" id="UP000301475">
    <property type="component" value="Chromosome"/>
</dbReference>
<keyword evidence="2" id="KW-1185">Reference proteome</keyword>
<dbReference type="EMBL" id="CP039381">
    <property type="protein sequence ID" value="QCT06630.1"/>
    <property type="molecule type" value="Genomic_DNA"/>
</dbReference>
<dbReference type="KEGG" id="ruj:E5Z56_04295"/>
<evidence type="ECO:0000313" key="1">
    <source>
        <dbReference type="EMBL" id="QCT06630.1"/>
    </source>
</evidence>
<gene>
    <name evidence="1" type="ORF">E5Z56_04295</name>
</gene>
<name>A0A4P8XX78_9FIRM</name>
<dbReference type="AlphaFoldDB" id="A0A4P8XX78"/>
<evidence type="ECO:0000313" key="2">
    <source>
        <dbReference type="Proteomes" id="UP000301475"/>
    </source>
</evidence>
<dbReference type="RefSeq" id="WP_022504762.1">
    <property type="nucleotide sequence ID" value="NZ_CP039381.1"/>
</dbReference>
<proteinExistence type="predicted"/>
<organism evidence="1 2">
    <name type="scientific">Ruminococcus bovis</name>
    <dbReference type="NCBI Taxonomy" id="2564099"/>
    <lineage>
        <taxon>Bacteria</taxon>
        <taxon>Bacillati</taxon>
        <taxon>Bacillota</taxon>
        <taxon>Clostridia</taxon>
        <taxon>Eubacteriales</taxon>
        <taxon>Oscillospiraceae</taxon>
        <taxon>Ruminococcus</taxon>
    </lineage>
</organism>
<reference evidence="1 2" key="1">
    <citation type="submission" date="2019-04" db="EMBL/GenBank/DDBJ databases">
        <authorList>
            <person name="Embree M."/>
            <person name="Gaffney J.R."/>
        </authorList>
    </citation>
    <scope>NUCLEOTIDE SEQUENCE [LARGE SCALE GENOMIC DNA]</scope>
    <source>
        <strain evidence="1 2">JE7A12</strain>
    </source>
</reference>